<feature type="binding site" evidence="18">
    <location>
        <position position="86"/>
    </location>
    <ligand>
        <name>a divalent metal cation</name>
        <dbReference type="ChEBI" id="CHEBI:60240"/>
    </ligand>
</feature>
<dbReference type="InterPro" id="IPR000829">
    <property type="entry name" value="DAGK"/>
</dbReference>
<dbReference type="PANTHER" id="PTHR34299">
    <property type="entry name" value="DIACYLGLYCEROL KINASE"/>
    <property type="match status" value="1"/>
</dbReference>
<feature type="binding site" evidence="17">
    <location>
        <position position="38"/>
    </location>
    <ligand>
        <name>ATP</name>
        <dbReference type="ChEBI" id="CHEBI:30616"/>
    </ligand>
</feature>
<dbReference type="Proteomes" id="UP000509460">
    <property type="component" value="Chromosome"/>
</dbReference>
<name>A0A1A6G892_ENTMU</name>
<evidence type="ECO:0000256" key="12">
    <source>
        <dbReference type="ARBA" id="ARBA00023136"/>
    </source>
</evidence>
<proteinExistence type="inferred from homology"/>
<reference evidence="22 25" key="1">
    <citation type="submission" date="2016-12" db="EMBL/GenBank/DDBJ databases">
        <authorList>
            <person name="Song W.-J."/>
            <person name="Kurnit D.M."/>
        </authorList>
    </citation>
    <scope>NUCLEOTIDE SEQUENCE [LARGE SCALE GENOMIC DNA]</scope>
    <source>
        <strain evidence="22 25">CGB1038-1_S1</strain>
    </source>
</reference>
<evidence type="ECO:0000256" key="4">
    <source>
        <dbReference type="ARBA" id="ARBA00022516"/>
    </source>
</evidence>
<comment type="similarity">
    <text evidence="2">Belongs to the bacterial diacylglycerol kinase family.</text>
</comment>
<keyword evidence="5" id="KW-0808">Transferase</keyword>
<dbReference type="EMBL" id="MSTR01000001">
    <property type="protein sequence ID" value="ONN44766.1"/>
    <property type="molecule type" value="Genomic_DNA"/>
</dbReference>
<keyword evidence="13" id="KW-0594">Phospholipid biosynthesis</keyword>
<dbReference type="InterPro" id="IPR036945">
    <property type="entry name" value="DAGK_sf"/>
</dbReference>
<keyword evidence="7 17" id="KW-0547">Nucleotide-binding</keyword>
<evidence type="ECO:0000256" key="15">
    <source>
        <dbReference type="PIRSR" id="PIRSR600829-1"/>
    </source>
</evidence>
<reference evidence="24 27" key="3">
    <citation type="submission" date="2018-03" db="EMBL/GenBank/DDBJ databases">
        <title>Draft genome sequences of four Enterococcus mundtii strains isolated from beef slaughterhouses in Kenya.</title>
        <authorList>
            <person name="Wambui J."/>
            <person name="Stevens M."/>
            <person name="Njage P."/>
            <person name="Stephan R."/>
            <person name="Tasara T."/>
        </authorList>
    </citation>
    <scope>NUCLEOTIDE SEQUENCE [LARGE SCALE GENOMIC DNA]</scope>
    <source>
        <strain evidence="24 27">H18-EM</strain>
    </source>
</reference>
<comment type="subcellular location">
    <subcellularLocation>
        <location evidence="1">Cell membrane</location>
        <topology evidence="1">Multi-pass membrane protein</topology>
    </subcellularLocation>
</comment>
<feature type="transmembrane region" description="Helical" evidence="19">
    <location>
        <begin position="66"/>
        <end position="85"/>
    </location>
</feature>
<organism evidence="22 25">
    <name type="scientific">Enterococcus mundtii</name>
    <dbReference type="NCBI Taxonomy" id="53346"/>
    <lineage>
        <taxon>Bacteria</taxon>
        <taxon>Bacillati</taxon>
        <taxon>Bacillota</taxon>
        <taxon>Bacilli</taxon>
        <taxon>Lactobacillales</taxon>
        <taxon>Enterococcaceae</taxon>
        <taxon>Enterococcus</taxon>
    </lineage>
</organism>
<evidence type="ECO:0000313" key="27">
    <source>
        <dbReference type="Proteomes" id="UP000244022"/>
    </source>
</evidence>
<reference evidence="23 26" key="2">
    <citation type="submission" date="2017-05" db="EMBL/GenBank/DDBJ databases">
        <title>The Genome Sequence of Enterococcus mundtii 6B1_DIV0119.</title>
        <authorList>
            <consortium name="The Broad Institute Genomics Platform"/>
            <consortium name="The Broad Institute Genomic Center for Infectious Diseases"/>
            <person name="Earl A."/>
            <person name="Manson A."/>
            <person name="Schwartman J."/>
            <person name="Gilmore M."/>
            <person name="Abouelleil A."/>
            <person name="Cao P."/>
            <person name="Chapman S."/>
            <person name="Cusick C."/>
            <person name="Shea T."/>
            <person name="Young S."/>
            <person name="Neafsey D."/>
            <person name="Nusbaum C."/>
            <person name="Birren B."/>
        </authorList>
    </citation>
    <scope>NUCLEOTIDE SEQUENCE [LARGE SCALE GENOMIC DNA]</scope>
    <source>
        <strain evidence="23 26">6B1_DIV0119</strain>
    </source>
</reference>
<evidence type="ECO:0000256" key="16">
    <source>
        <dbReference type="PIRSR" id="PIRSR600829-2"/>
    </source>
</evidence>
<dbReference type="Proteomes" id="UP000244022">
    <property type="component" value="Unassembled WGS sequence"/>
</dbReference>
<evidence type="ECO:0000256" key="9">
    <source>
        <dbReference type="ARBA" id="ARBA00022840"/>
    </source>
</evidence>
<dbReference type="PANTHER" id="PTHR34299:SF1">
    <property type="entry name" value="DIACYLGLYCEROL KINASE"/>
    <property type="match status" value="1"/>
</dbReference>
<dbReference type="Proteomes" id="UP000557857">
    <property type="component" value="Unassembled WGS sequence"/>
</dbReference>
<feature type="binding site" evidence="17">
    <location>
        <begin position="105"/>
        <end position="106"/>
    </location>
    <ligand>
        <name>ATP</name>
        <dbReference type="ChEBI" id="CHEBI:30616"/>
    </ligand>
</feature>
<reference evidence="20 28" key="4">
    <citation type="submission" date="2019-07" db="EMBL/GenBank/DDBJ databases">
        <title>antibiotic susceptibility of plant-derived lactic acid bacteria.</title>
        <authorList>
            <person name="Sugiyama M."/>
            <person name="Noda M."/>
        </authorList>
    </citation>
    <scope>NUCLEOTIDE SEQUENCE [LARGE SCALE GENOMIC DNA]</scope>
    <source>
        <strain evidence="20 28">15-1A</strain>
    </source>
</reference>
<dbReference type="GO" id="GO:0008654">
    <property type="term" value="P:phospholipid biosynthetic process"/>
    <property type="evidence" value="ECO:0007669"/>
    <property type="project" value="UniProtKB-KW"/>
</dbReference>
<dbReference type="OrthoDB" id="9789934at2"/>
<feature type="binding site" evidence="16">
    <location>
        <position position="79"/>
    </location>
    <ligand>
        <name>substrate</name>
    </ligand>
</feature>
<dbReference type="CDD" id="cd14265">
    <property type="entry name" value="UDPK_IM_like"/>
    <property type="match status" value="1"/>
</dbReference>
<keyword evidence="3" id="KW-1003">Cell membrane</keyword>
<evidence type="ECO:0000256" key="3">
    <source>
        <dbReference type="ARBA" id="ARBA00022475"/>
    </source>
</evidence>
<keyword evidence="11" id="KW-0443">Lipid metabolism</keyword>
<evidence type="ECO:0000256" key="14">
    <source>
        <dbReference type="ARBA" id="ARBA00023264"/>
    </source>
</evidence>
<evidence type="ECO:0000313" key="20">
    <source>
        <dbReference type="EMBL" id="BBM13808.1"/>
    </source>
</evidence>
<evidence type="ECO:0000256" key="11">
    <source>
        <dbReference type="ARBA" id="ARBA00023098"/>
    </source>
</evidence>
<evidence type="ECO:0000313" key="26">
    <source>
        <dbReference type="Proteomes" id="UP000195024"/>
    </source>
</evidence>
<protein>
    <submittedName>
        <fullName evidence="20 21">Diacylglycerol kinase</fullName>
    </submittedName>
    <submittedName>
        <fullName evidence="22">UDP kinase</fullName>
    </submittedName>
</protein>
<evidence type="ECO:0000313" key="24">
    <source>
        <dbReference type="EMBL" id="PTO34576.1"/>
    </source>
</evidence>
<evidence type="ECO:0000313" key="22">
    <source>
        <dbReference type="EMBL" id="ONN44766.1"/>
    </source>
</evidence>
<dbReference type="GO" id="GO:0005524">
    <property type="term" value="F:ATP binding"/>
    <property type="evidence" value="ECO:0007669"/>
    <property type="project" value="UniProtKB-KW"/>
</dbReference>
<dbReference type="Proteomes" id="UP000189299">
    <property type="component" value="Unassembled WGS sequence"/>
</dbReference>
<dbReference type="GO" id="GO:0016301">
    <property type="term" value="F:kinase activity"/>
    <property type="evidence" value="ECO:0007669"/>
    <property type="project" value="UniProtKB-KW"/>
</dbReference>
<evidence type="ECO:0000256" key="6">
    <source>
        <dbReference type="ARBA" id="ARBA00022692"/>
    </source>
</evidence>
<dbReference type="EMBL" id="PYGR01000056">
    <property type="protein sequence ID" value="PTO34576.1"/>
    <property type="molecule type" value="Genomic_DNA"/>
</dbReference>
<evidence type="ECO:0000256" key="10">
    <source>
        <dbReference type="ARBA" id="ARBA00022989"/>
    </source>
</evidence>
<evidence type="ECO:0000256" key="1">
    <source>
        <dbReference type="ARBA" id="ARBA00004651"/>
    </source>
</evidence>
<keyword evidence="8 22" id="KW-0418">Kinase</keyword>
<evidence type="ECO:0000313" key="28">
    <source>
        <dbReference type="Proteomes" id="UP000509460"/>
    </source>
</evidence>
<dbReference type="EMBL" id="NGMS01000001">
    <property type="protein sequence ID" value="OTP27892.1"/>
    <property type="molecule type" value="Genomic_DNA"/>
</dbReference>
<dbReference type="Gene3D" id="1.10.287.3610">
    <property type="match status" value="1"/>
</dbReference>
<gene>
    <name evidence="23" type="ORF">A5802_001628</name>
    <name evidence="22" type="ORF">BTN92_01125</name>
    <name evidence="24" type="ORF">C6N14_11570</name>
    <name evidence="20" type="ORF">EM151A_0567</name>
    <name evidence="21" type="ORF">HI921_00295</name>
</gene>
<keyword evidence="10 19" id="KW-1133">Transmembrane helix</keyword>
<keyword evidence="12 19" id="KW-0472">Membrane</keyword>
<reference evidence="21 29" key="5">
    <citation type="submission" date="2020-04" db="EMBL/GenBank/DDBJ databases">
        <authorList>
            <person name="Abaymova A."/>
            <person name="Teymurazov M."/>
            <person name="Tazyna O."/>
            <person name="Chatushin Y."/>
            <person name="Svetoch E."/>
            <person name="Pereligyn V."/>
            <person name="Pohylenko V."/>
            <person name="Platonov M."/>
            <person name="Kartsev N."/>
            <person name="Skryabin Y."/>
            <person name="Sizova A."/>
            <person name="Solomentsev V."/>
            <person name="Kislichkina A."/>
            <person name="Bogun A."/>
        </authorList>
    </citation>
    <scope>NUCLEOTIDE SEQUENCE [LARGE SCALE GENOMIC DNA]</scope>
    <source>
        <strain evidence="21">SCPM-O-B-8398</strain>
        <strain evidence="29">SCPM-O-B-8398 (E28)</strain>
    </source>
</reference>
<feature type="active site" description="Proton acceptor" evidence="15">
    <location>
        <position position="79"/>
    </location>
</feature>
<comment type="cofactor">
    <cofactor evidence="18">
        <name>Mg(2+)</name>
        <dbReference type="ChEBI" id="CHEBI:18420"/>
    </cofactor>
    <text evidence="18">Mn(2+), Zn(2+), Cd(2+) and Co(2+) support activity to lesser extents.</text>
</comment>
<feature type="transmembrane region" description="Helical" evidence="19">
    <location>
        <begin position="44"/>
        <end position="60"/>
    </location>
</feature>
<dbReference type="EMBL" id="JABCAG010000001">
    <property type="protein sequence ID" value="NMP56912.1"/>
    <property type="molecule type" value="Genomic_DNA"/>
</dbReference>
<evidence type="ECO:0000256" key="19">
    <source>
        <dbReference type="SAM" id="Phobius"/>
    </source>
</evidence>
<dbReference type="STRING" id="53346.A5802_001628"/>
<evidence type="ECO:0000313" key="23">
    <source>
        <dbReference type="EMBL" id="OTP27892.1"/>
    </source>
</evidence>
<dbReference type="Pfam" id="PF01219">
    <property type="entry name" value="DAGK_prokar"/>
    <property type="match status" value="1"/>
</dbReference>
<accession>A0A1A6G892</accession>
<evidence type="ECO:0000256" key="17">
    <source>
        <dbReference type="PIRSR" id="PIRSR600829-3"/>
    </source>
</evidence>
<keyword evidence="6 19" id="KW-0812">Transmembrane</keyword>
<dbReference type="EMBL" id="AP019810">
    <property type="protein sequence ID" value="BBM13808.1"/>
    <property type="molecule type" value="Genomic_DNA"/>
</dbReference>
<evidence type="ECO:0000256" key="13">
    <source>
        <dbReference type="ARBA" id="ARBA00023209"/>
    </source>
</evidence>
<keyword evidence="9 17" id="KW-0067">ATP-binding</keyword>
<dbReference type="GO" id="GO:0046872">
    <property type="term" value="F:metal ion binding"/>
    <property type="evidence" value="ECO:0007669"/>
    <property type="project" value="UniProtKB-KW"/>
</dbReference>
<evidence type="ECO:0000313" key="29">
    <source>
        <dbReference type="Proteomes" id="UP000557857"/>
    </source>
</evidence>
<sequence>MLMDLKDKREEQKVDKNKHFLMSVEFALQGVKTVFDEERNMKKHVALGIIALIMGFIFQLDRMEWLWLLLSVFLVWIVEIMNTVFENVVDMFTDFHFHPIGKKIKDMAAGAVLLTACFAVIVGIILFGPKIYQLFFN</sequence>
<evidence type="ECO:0000313" key="25">
    <source>
        <dbReference type="Proteomes" id="UP000189299"/>
    </source>
</evidence>
<dbReference type="GO" id="GO:0005886">
    <property type="term" value="C:plasma membrane"/>
    <property type="evidence" value="ECO:0007669"/>
    <property type="project" value="UniProtKB-SubCell"/>
</dbReference>
<evidence type="ECO:0000256" key="2">
    <source>
        <dbReference type="ARBA" id="ARBA00005967"/>
    </source>
</evidence>
<dbReference type="InterPro" id="IPR033717">
    <property type="entry name" value="UDPK"/>
</dbReference>
<keyword evidence="14" id="KW-1208">Phospholipid metabolism</keyword>
<keyword evidence="18" id="KW-0479">Metal-binding</keyword>
<feature type="binding site" evidence="18">
    <location>
        <position position="38"/>
    </location>
    <ligand>
        <name>a divalent metal cation</name>
        <dbReference type="ChEBI" id="CHEBI:60240"/>
    </ligand>
</feature>
<keyword evidence="18" id="KW-0460">Magnesium</keyword>
<dbReference type="AlphaFoldDB" id="A0A1A6G892"/>
<keyword evidence="4" id="KW-0444">Lipid biosynthesis</keyword>
<evidence type="ECO:0000256" key="18">
    <source>
        <dbReference type="PIRSR" id="PIRSR600829-4"/>
    </source>
</evidence>
<dbReference type="Proteomes" id="UP000195024">
    <property type="component" value="Unassembled WGS sequence"/>
</dbReference>
<evidence type="ECO:0000313" key="21">
    <source>
        <dbReference type="EMBL" id="NMP56912.1"/>
    </source>
</evidence>
<feature type="transmembrane region" description="Helical" evidence="19">
    <location>
        <begin position="106"/>
        <end position="127"/>
    </location>
</feature>
<evidence type="ECO:0000256" key="5">
    <source>
        <dbReference type="ARBA" id="ARBA00022679"/>
    </source>
</evidence>
<evidence type="ECO:0000256" key="8">
    <source>
        <dbReference type="ARBA" id="ARBA00022777"/>
    </source>
</evidence>
<evidence type="ECO:0000256" key="7">
    <source>
        <dbReference type="ARBA" id="ARBA00022741"/>
    </source>
</evidence>
<feature type="binding site" evidence="17">
    <location>
        <position position="86"/>
    </location>
    <ligand>
        <name>ATP</name>
        <dbReference type="ChEBI" id="CHEBI:30616"/>
    </ligand>
</feature>